<dbReference type="EMBL" id="JACTAM010000010">
    <property type="protein sequence ID" value="KAI2659829.1"/>
    <property type="molecule type" value="Genomic_DNA"/>
</dbReference>
<protein>
    <submittedName>
        <fullName evidence="1">Uncharacterized protein</fullName>
    </submittedName>
</protein>
<comment type="caution">
    <text evidence="1">The sequence shown here is derived from an EMBL/GenBank/DDBJ whole genome shotgun (WGS) entry which is preliminary data.</text>
</comment>
<accession>A0ABQ8MAD1</accession>
<evidence type="ECO:0000313" key="2">
    <source>
        <dbReference type="Proteomes" id="UP000830375"/>
    </source>
</evidence>
<keyword evidence="2" id="KW-1185">Reference proteome</keyword>
<proteinExistence type="predicted"/>
<evidence type="ECO:0000313" key="1">
    <source>
        <dbReference type="EMBL" id="KAI2659829.1"/>
    </source>
</evidence>
<name>A0ABQ8MAD1_LABRO</name>
<dbReference type="Proteomes" id="UP000830375">
    <property type="component" value="Unassembled WGS sequence"/>
</dbReference>
<sequence>MMKKADGNGLMAAH</sequence>
<reference evidence="1 2" key="1">
    <citation type="submission" date="2022-01" db="EMBL/GenBank/DDBJ databases">
        <title>A high-quality chromosome-level genome assembly of rohu carp, Labeo rohita.</title>
        <authorList>
            <person name="Arick M.A. II"/>
            <person name="Hsu C.-Y."/>
            <person name="Magbanua Z."/>
            <person name="Pechanova O."/>
            <person name="Grover C."/>
            <person name="Miller E."/>
            <person name="Thrash A."/>
            <person name="Ezzel L."/>
            <person name="Alam S."/>
            <person name="Benzie J."/>
            <person name="Hamilton M."/>
            <person name="Karsi A."/>
            <person name="Lawrence M.L."/>
            <person name="Peterson D.G."/>
        </authorList>
    </citation>
    <scope>NUCLEOTIDE SEQUENCE [LARGE SCALE GENOMIC DNA]</scope>
    <source>
        <strain evidence="2">BAU-BD-2019</strain>
        <tissue evidence="1">Blood</tissue>
    </source>
</reference>
<gene>
    <name evidence="1" type="ORF">H4Q32_022370</name>
</gene>
<organism evidence="1 2">
    <name type="scientific">Labeo rohita</name>
    <name type="common">Indian major carp</name>
    <name type="synonym">Cyprinus rohita</name>
    <dbReference type="NCBI Taxonomy" id="84645"/>
    <lineage>
        <taxon>Eukaryota</taxon>
        <taxon>Metazoa</taxon>
        <taxon>Chordata</taxon>
        <taxon>Craniata</taxon>
        <taxon>Vertebrata</taxon>
        <taxon>Euteleostomi</taxon>
        <taxon>Actinopterygii</taxon>
        <taxon>Neopterygii</taxon>
        <taxon>Teleostei</taxon>
        <taxon>Ostariophysi</taxon>
        <taxon>Cypriniformes</taxon>
        <taxon>Cyprinidae</taxon>
        <taxon>Labeoninae</taxon>
        <taxon>Labeonini</taxon>
        <taxon>Labeo</taxon>
    </lineage>
</organism>